<comment type="function">
    <text evidence="8">Hydrolase that can remove 'Lys-48'-linked conjugated ubiquitin from proteins.</text>
</comment>
<dbReference type="AlphaFoldDB" id="A0A9Q0XRW0"/>
<keyword evidence="12" id="KW-1185">Reference proteome</keyword>
<evidence type="ECO:0000256" key="4">
    <source>
        <dbReference type="ARBA" id="ARBA00022786"/>
    </source>
</evidence>
<keyword evidence="4 8" id="KW-0833">Ubl conjugation pathway</keyword>
<dbReference type="EMBL" id="JAPFRF010000009">
    <property type="protein sequence ID" value="KAJ7322111.1"/>
    <property type="molecule type" value="Genomic_DNA"/>
</dbReference>
<evidence type="ECO:0000256" key="7">
    <source>
        <dbReference type="ARBA" id="ARBA00037630"/>
    </source>
</evidence>
<comment type="similarity">
    <text evidence="2 8">Belongs to the MINDY deubiquitinase family. FAM188 subfamily.</text>
</comment>
<proteinExistence type="inferred from homology"/>
<keyword evidence="5 8" id="KW-0378">Hydrolase</keyword>
<reference evidence="11" key="1">
    <citation type="journal article" date="2023" name="DNA Res.">
        <title>Chromosome-level genome assembly of Phrynocephalus forsythii using third-generation DNA sequencing and Hi-C analysis.</title>
        <authorList>
            <person name="Qi Y."/>
            <person name="Zhao W."/>
            <person name="Zhao Y."/>
            <person name="Niu C."/>
            <person name="Cao S."/>
            <person name="Zhang Y."/>
        </authorList>
    </citation>
    <scope>NUCLEOTIDE SEQUENCE</scope>
    <source>
        <tissue evidence="11">Muscle</tissue>
    </source>
</reference>
<dbReference type="GO" id="GO:0071108">
    <property type="term" value="P:protein K48-linked deubiquitination"/>
    <property type="evidence" value="ECO:0007669"/>
    <property type="project" value="InterPro"/>
</dbReference>
<dbReference type="GO" id="GO:0004843">
    <property type="term" value="F:cysteine-type deubiquitinase activity"/>
    <property type="evidence" value="ECO:0007669"/>
    <property type="project" value="UniProtKB-UniRule"/>
</dbReference>
<keyword evidence="6 8" id="KW-0788">Thiol protease</keyword>
<feature type="domain" description="Deubiquitinating enzyme MINDY-3/4 conserved" evidence="10">
    <location>
        <begin position="421"/>
        <end position="757"/>
    </location>
</feature>
<dbReference type="Pfam" id="PF26038">
    <property type="entry name" value="Dimer_MINDY4_N"/>
    <property type="match status" value="1"/>
</dbReference>
<evidence type="ECO:0000256" key="9">
    <source>
        <dbReference type="SAM" id="MobiDB-lite"/>
    </source>
</evidence>
<evidence type="ECO:0000313" key="11">
    <source>
        <dbReference type="EMBL" id="KAJ7322111.1"/>
    </source>
</evidence>
<evidence type="ECO:0000256" key="6">
    <source>
        <dbReference type="ARBA" id="ARBA00022807"/>
    </source>
</evidence>
<feature type="region of interest" description="Disordered" evidence="9">
    <location>
        <begin position="281"/>
        <end position="302"/>
    </location>
</feature>
<accession>A0A9Q0XRW0</accession>
<name>A0A9Q0XRW0_9SAUR</name>
<dbReference type="OrthoDB" id="10263628at2759"/>
<feature type="region of interest" description="Disordered" evidence="9">
    <location>
        <begin position="229"/>
        <end position="265"/>
    </location>
</feature>
<dbReference type="Pfam" id="PF13898">
    <property type="entry name" value="MINDY-3_4_CD"/>
    <property type="match status" value="1"/>
</dbReference>
<dbReference type="GO" id="GO:1990380">
    <property type="term" value="F:K48-linked deubiquitinase activity"/>
    <property type="evidence" value="ECO:0007669"/>
    <property type="project" value="UniProtKB-UniRule"/>
</dbReference>
<comment type="caution">
    <text evidence="11">The sequence shown here is derived from an EMBL/GenBank/DDBJ whole genome shotgun (WGS) entry which is preliminary data.</text>
</comment>
<organism evidence="11 12">
    <name type="scientific">Phrynocephalus forsythii</name>
    <dbReference type="NCBI Taxonomy" id="171643"/>
    <lineage>
        <taxon>Eukaryota</taxon>
        <taxon>Metazoa</taxon>
        <taxon>Chordata</taxon>
        <taxon>Craniata</taxon>
        <taxon>Vertebrata</taxon>
        <taxon>Euteleostomi</taxon>
        <taxon>Lepidosauria</taxon>
        <taxon>Squamata</taxon>
        <taxon>Bifurcata</taxon>
        <taxon>Unidentata</taxon>
        <taxon>Episquamata</taxon>
        <taxon>Toxicofera</taxon>
        <taxon>Iguania</taxon>
        <taxon>Acrodonta</taxon>
        <taxon>Agamidae</taxon>
        <taxon>Agaminae</taxon>
        <taxon>Phrynocephalus</taxon>
    </lineage>
</organism>
<evidence type="ECO:0000256" key="8">
    <source>
        <dbReference type="RuleBase" id="RU367088"/>
    </source>
</evidence>
<gene>
    <name evidence="11" type="ORF">JRQ81_018398</name>
</gene>
<evidence type="ECO:0000313" key="12">
    <source>
        <dbReference type="Proteomes" id="UP001142489"/>
    </source>
</evidence>
<dbReference type="PANTHER" id="PTHR12473:SF8">
    <property type="entry name" value="UBIQUITIN CARBOXYL-TERMINAL HYDROLASE MINDY-4-RELATED"/>
    <property type="match status" value="1"/>
</dbReference>
<evidence type="ECO:0000256" key="3">
    <source>
        <dbReference type="ARBA" id="ARBA00022670"/>
    </source>
</evidence>
<feature type="region of interest" description="Disordered" evidence="9">
    <location>
        <begin position="83"/>
        <end position="111"/>
    </location>
</feature>
<comment type="function">
    <text evidence="7">Probable hydrolase that can remove 'Lys-48'-linked conjugated ubiquitin from proteins.</text>
</comment>
<dbReference type="InterPro" id="IPR059022">
    <property type="entry name" value="MINDY4_N"/>
</dbReference>
<dbReference type="InterPro" id="IPR039785">
    <property type="entry name" value="MINY3/4"/>
</dbReference>
<evidence type="ECO:0000256" key="1">
    <source>
        <dbReference type="ARBA" id="ARBA00000707"/>
    </source>
</evidence>
<dbReference type="Proteomes" id="UP001142489">
    <property type="component" value="Unassembled WGS sequence"/>
</dbReference>
<sequence>METSAVEEVAASVVREFLSKKGLKKTSTAMDEELPRTALSINHRNELRRVLHLQSLYKQNKAKENPLKTILEIMTSYFLEQTSNTKGVQESPPIPPNRTYKTSPTEKPDGVMAPSALLKNKKETYSFAIHDEDTQPTGLFRHHLHKKREKNTPKPVSSPAEEEKRFVNHCGSSQTPDQHFLTKTAMRETLQARAGGLIANEMMAGPEDHSLEESLKRTHLKWPSGIGPAASFAEEDGRHSRLTTPADDSRRTVGIPRPSADLLAPRGADSLDLSQVRPAKTLYSPRTNGNGEIGTAQASGRGELLAKPVLDEGQRRANKPTPSHTAELKSSHVHISPWQISVGSEKRVESSQKSEIQFSACRRTPTAPSCKDRLLQDSLELEDVEDEELTEEPYKIPNTSARHLLQVTSKPIDAFLARDLKILLFGSSLGCFNEEWKTQSFTFNDSPQLKYGIVQKKGGPCGVLAAVQAYVLGHLIFGDSGKNSDTWCLQPSEAHRTKCLSLALADILWRAGGDRKAVVTLPTEAQQFTPAGKYKADGIMERLMLHIVTKYEDLVMFLQHNIRQFEEGPHGCIFLTLSAILSRSINQVRGDFDVSTSQLIGAHGYCTQELVNLILTGRAVSNVFNDTMKLDSGDGEVTVLKGIAGRSNIGLLSLFEHYDVCKVGCYLKTPKLPIWLVCSESHFSVLFCLSKDLLGDWKAERRFDLLYYDGLANQQEEIRLTIDTSQPYAEDKEDGLIPPLEHCIRTKWKGAVVSWNGTEPIL</sequence>
<evidence type="ECO:0000256" key="2">
    <source>
        <dbReference type="ARBA" id="ARBA00011074"/>
    </source>
</evidence>
<keyword evidence="3 8" id="KW-0645">Protease</keyword>
<dbReference type="InterPro" id="IPR025257">
    <property type="entry name" value="MINDY-3/4_CD"/>
</dbReference>
<comment type="catalytic activity">
    <reaction evidence="1 8">
        <text>Thiol-dependent hydrolysis of ester, thioester, amide, peptide and isopeptide bonds formed by the C-terminal Gly of ubiquitin (a 76-residue protein attached to proteins as an intracellular targeting signal).</text>
        <dbReference type="EC" id="3.4.19.12"/>
    </reaction>
</comment>
<dbReference type="GO" id="GO:0006508">
    <property type="term" value="P:proteolysis"/>
    <property type="evidence" value="ECO:0007669"/>
    <property type="project" value="UniProtKB-KW"/>
</dbReference>
<dbReference type="PANTHER" id="PTHR12473">
    <property type="entry name" value="UBIQUITIN CARBOXYL-TERMINAL HYDROLASE MINDY-4-RELATED"/>
    <property type="match status" value="1"/>
</dbReference>
<dbReference type="SMART" id="SM01174">
    <property type="entry name" value="DUF4205"/>
    <property type="match status" value="1"/>
</dbReference>
<dbReference type="EC" id="3.4.19.12" evidence="8"/>
<evidence type="ECO:0000256" key="5">
    <source>
        <dbReference type="ARBA" id="ARBA00022801"/>
    </source>
</evidence>
<evidence type="ECO:0000259" key="10">
    <source>
        <dbReference type="SMART" id="SM01174"/>
    </source>
</evidence>
<protein>
    <recommendedName>
        <fullName evidence="8">Ubiquitin carboxyl-terminal hydrolase MINDY</fullName>
        <ecNumber evidence="8">3.4.19.12</ecNumber>
    </recommendedName>
</protein>